<gene>
    <name evidence="3" type="ORF">EDS130_LOCUS22917</name>
    <name evidence="4" type="ORF">XAT740_LOCUS42684</name>
</gene>
<dbReference type="InterPro" id="IPR049492">
    <property type="entry name" value="BD-FAE-like_dom"/>
</dbReference>
<dbReference type="PANTHER" id="PTHR48081">
    <property type="entry name" value="AB HYDROLASE SUPERFAMILY PROTEIN C4A8.06C"/>
    <property type="match status" value="1"/>
</dbReference>
<dbReference type="Pfam" id="PF20434">
    <property type="entry name" value="BD-FAE"/>
    <property type="match status" value="1"/>
</dbReference>
<feature type="domain" description="BD-FAE-like" evidence="2">
    <location>
        <begin position="21"/>
        <end position="201"/>
    </location>
</feature>
<dbReference type="AlphaFoldDB" id="A0A814TAD0"/>
<keyword evidence="1" id="KW-0378">Hydrolase</keyword>
<dbReference type="OrthoDB" id="19653at2759"/>
<evidence type="ECO:0000313" key="6">
    <source>
        <dbReference type="Proteomes" id="UP000663852"/>
    </source>
</evidence>
<dbReference type="InterPro" id="IPR050300">
    <property type="entry name" value="GDXG_lipolytic_enzyme"/>
</dbReference>
<accession>A0A814TAD0</accession>
<evidence type="ECO:0000259" key="2">
    <source>
        <dbReference type="Pfam" id="PF20434"/>
    </source>
</evidence>
<dbReference type="SUPFAM" id="SSF53474">
    <property type="entry name" value="alpha/beta-Hydrolases"/>
    <property type="match status" value="1"/>
</dbReference>
<proteinExistence type="predicted"/>
<keyword evidence="5" id="KW-1185">Reference proteome</keyword>
<evidence type="ECO:0000256" key="1">
    <source>
        <dbReference type="ARBA" id="ARBA00022801"/>
    </source>
</evidence>
<dbReference type="EMBL" id="CAJNOJ010000122">
    <property type="protein sequence ID" value="CAF1156794.1"/>
    <property type="molecule type" value="Genomic_DNA"/>
</dbReference>
<dbReference type="PANTHER" id="PTHR48081:SF33">
    <property type="entry name" value="KYNURENINE FORMAMIDASE"/>
    <property type="match status" value="1"/>
</dbReference>
<protein>
    <recommendedName>
        <fullName evidence="2">BD-FAE-like domain-containing protein</fullName>
    </recommendedName>
</protein>
<evidence type="ECO:0000313" key="5">
    <source>
        <dbReference type="Proteomes" id="UP000663828"/>
    </source>
</evidence>
<comment type="caution">
    <text evidence="3">The sequence shown here is derived from an EMBL/GenBank/DDBJ whole genome shotgun (WGS) entry which is preliminary data.</text>
</comment>
<reference evidence="3" key="1">
    <citation type="submission" date="2021-02" db="EMBL/GenBank/DDBJ databases">
        <authorList>
            <person name="Nowell W R."/>
        </authorList>
    </citation>
    <scope>NUCLEOTIDE SEQUENCE</scope>
</reference>
<organism evidence="3 6">
    <name type="scientific">Adineta ricciae</name>
    <name type="common">Rotifer</name>
    <dbReference type="NCBI Taxonomy" id="249248"/>
    <lineage>
        <taxon>Eukaryota</taxon>
        <taxon>Metazoa</taxon>
        <taxon>Spiralia</taxon>
        <taxon>Gnathifera</taxon>
        <taxon>Rotifera</taxon>
        <taxon>Eurotatoria</taxon>
        <taxon>Bdelloidea</taxon>
        <taxon>Adinetida</taxon>
        <taxon>Adinetidae</taxon>
        <taxon>Adineta</taxon>
    </lineage>
</organism>
<name>A0A814TAD0_ADIRI</name>
<dbReference type="InterPro" id="IPR029058">
    <property type="entry name" value="AB_hydrolase_fold"/>
</dbReference>
<evidence type="ECO:0000313" key="4">
    <source>
        <dbReference type="EMBL" id="CAF1548211.1"/>
    </source>
</evidence>
<dbReference type="Proteomes" id="UP000663852">
    <property type="component" value="Unassembled WGS sequence"/>
</dbReference>
<dbReference type="EMBL" id="CAJNOR010005149">
    <property type="protein sequence ID" value="CAF1548211.1"/>
    <property type="molecule type" value="Genomic_DNA"/>
</dbReference>
<evidence type="ECO:0000313" key="3">
    <source>
        <dbReference type="EMBL" id="CAF1156794.1"/>
    </source>
</evidence>
<sequence length="260" mass="30694">MVQEDRDISYTSNTQYERNRLDVYYSNNGAQRDVLVFFFGGAWESGRKETYRYIGRNFTRKGLVTVVANYSLTPASIFTMVQECAAAVMWVYQNISAYGGNPNRIFLMGHSAGGHMIALLNSDPRYFRPYGLRNPIYGIILLDAFGLDMYEYLSQPSSRNDRYYNTFIQVFSLDPRNWKRASPIRYIRNIRNPHLILVGERTYPSIQMHNRHFFGILRNSQQAPVEFYEIPRRNHTAMVAYMYFSRNQQYDIILDFMQRY</sequence>
<dbReference type="Proteomes" id="UP000663828">
    <property type="component" value="Unassembled WGS sequence"/>
</dbReference>
<dbReference type="Gene3D" id="3.40.50.1820">
    <property type="entry name" value="alpha/beta hydrolase"/>
    <property type="match status" value="1"/>
</dbReference>
<dbReference type="GO" id="GO:0004061">
    <property type="term" value="F:arylformamidase activity"/>
    <property type="evidence" value="ECO:0007669"/>
    <property type="project" value="TreeGrafter"/>
</dbReference>